<keyword evidence="2" id="KW-1133">Transmembrane helix</keyword>
<dbReference type="InterPro" id="IPR017927">
    <property type="entry name" value="FAD-bd_FR_type"/>
</dbReference>
<feature type="transmembrane region" description="Helical" evidence="2">
    <location>
        <begin position="178"/>
        <end position="199"/>
    </location>
</feature>
<evidence type="ECO:0000256" key="2">
    <source>
        <dbReference type="SAM" id="Phobius"/>
    </source>
</evidence>
<feature type="transmembrane region" description="Helical" evidence="2">
    <location>
        <begin position="140"/>
        <end position="166"/>
    </location>
</feature>
<dbReference type="EMBL" id="BQXS01012706">
    <property type="protein sequence ID" value="GKT27141.1"/>
    <property type="molecule type" value="Genomic_DNA"/>
</dbReference>
<reference evidence="4" key="1">
    <citation type="submission" date="2022-03" db="EMBL/GenBank/DDBJ databases">
        <title>Draft genome sequence of Aduncisulcus paluster, a free-living microaerophilic Fornicata.</title>
        <authorList>
            <person name="Yuyama I."/>
            <person name="Kume K."/>
            <person name="Tamura T."/>
            <person name="Inagaki Y."/>
            <person name="Hashimoto T."/>
        </authorList>
    </citation>
    <scope>NUCLEOTIDE SEQUENCE</scope>
    <source>
        <strain evidence="4">NY0171</strain>
    </source>
</reference>
<dbReference type="InterPro" id="IPR050369">
    <property type="entry name" value="RBOH/FRE"/>
</dbReference>
<feature type="domain" description="FAD-binding FR-type" evidence="3">
    <location>
        <begin position="199"/>
        <end position="328"/>
    </location>
</feature>
<dbReference type="PANTHER" id="PTHR11972">
    <property type="entry name" value="NADPH OXIDASE"/>
    <property type="match status" value="1"/>
</dbReference>
<dbReference type="PANTHER" id="PTHR11972:SF69">
    <property type="entry name" value="FERRIC REDUCTION OXIDASE 6-RELATED"/>
    <property type="match status" value="1"/>
</dbReference>
<accession>A0ABQ5K8E5</accession>
<gene>
    <name evidence="4" type="ORF">ADUPG1_013638</name>
</gene>
<keyword evidence="1" id="KW-0560">Oxidoreductase</keyword>
<dbReference type="Gene3D" id="3.40.50.80">
    <property type="entry name" value="Nucleotide-binding domain of ferredoxin-NADP reductase (FNR) module"/>
    <property type="match status" value="1"/>
</dbReference>
<evidence type="ECO:0000313" key="4">
    <source>
        <dbReference type="EMBL" id="GKT27141.1"/>
    </source>
</evidence>
<dbReference type="SUPFAM" id="SSF52343">
    <property type="entry name" value="Ferredoxin reductase-like, C-terminal NADP-linked domain"/>
    <property type="match status" value="1"/>
</dbReference>
<evidence type="ECO:0000256" key="1">
    <source>
        <dbReference type="ARBA" id="ARBA00023002"/>
    </source>
</evidence>
<protein>
    <recommendedName>
        <fullName evidence="3">FAD-binding FR-type domain-containing protein</fullName>
    </recommendedName>
</protein>
<keyword evidence="2" id="KW-0472">Membrane</keyword>
<comment type="caution">
    <text evidence="4">The sequence shown here is derived from an EMBL/GenBank/DDBJ whole genome shotgun (WGS) entry which is preliminary data.</text>
</comment>
<name>A0ABQ5K8E5_9EUKA</name>
<keyword evidence="5" id="KW-1185">Reference proteome</keyword>
<proteinExistence type="predicted"/>
<organism evidence="4 5">
    <name type="scientific">Aduncisulcus paluster</name>
    <dbReference type="NCBI Taxonomy" id="2918883"/>
    <lineage>
        <taxon>Eukaryota</taxon>
        <taxon>Metamonada</taxon>
        <taxon>Carpediemonas-like organisms</taxon>
        <taxon>Aduncisulcus</taxon>
    </lineage>
</organism>
<dbReference type="PROSITE" id="PS51384">
    <property type="entry name" value="FAD_FR"/>
    <property type="match status" value="1"/>
</dbReference>
<dbReference type="InterPro" id="IPR039261">
    <property type="entry name" value="FNR_nucleotide-bd"/>
</dbReference>
<evidence type="ECO:0000259" key="3">
    <source>
        <dbReference type="PROSITE" id="PS51384"/>
    </source>
</evidence>
<feature type="transmembrane region" description="Helical" evidence="2">
    <location>
        <begin position="77"/>
        <end position="99"/>
    </location>
</feature>
<keyword evidence="2" id="KW-0812">Transmembrane</keyword>
<sequence length="521" mass="58301">MPINHRLFQYVWYCILIFIPLIFLPVIKSVRHTPSYNNRYFRIAWSGWVSTIYYTLSVLSGCRSPIFTHSLGLDRTWLFHTCTSCLAAIFGIIHFSIIVSKHVHWSSFTITGTVGLFLSAGVSLVSLFRRTPNFRKGLHWSIFMFIHLLVWGALGLIMYHLFIYVRPQSVDDPNKDKFGLTISIIFAIIGIFSFIMRLYDRVTATRAKIQRIRSYGDYTEILINRPPTAPREQAIDNAGVICGCRSGGEPDGSAHGGKFMMMSFSKSSFGPQHPFTYSIYHPNPAEEHSSEFANLIRVLLAPGTQVVGKLKYGMTVTCSGPYGGFSPSKTGRTVFFVGGCGVSPSISIIQKELDLSHDRLTTKASIGDFSSVEGDTPLLSVHSTELHDPTVIRPLSNFILVWSTRTRKEANSILPILQPLIQAGLSVFIHLTRECSPCTIPTGESDFYNPEDIMPDGEDQTTSNGITFINHRITEKEIISRVQNDTSVFVCGPKIFKSIVFHGALKGGVPRHKIFDDRNVM</sequence>
<evidence type="ECO:0000313" key="5">
    <source>
        <dbReference type="Proteomes" id="UP001057375"/>
    </source>
</evidence>
<feature type="transmembrane region" description="Helical" evidence="2">
    <location>
        <begin position="7"/>
        <end position="27"/>
    </location>
</feature>
<dbReference type="Proteomes" id="UP001057375">
    <property type="component" value="Unassembled WGS sequence"/>
</dbReference>
<feature type="transmembrane region" description="Helical" evidence="2">
    <location>
        <begin position="105"/>
        <end position="128"/>
    </location>
</feature>
<feature type="transmembrane region" description="Helical" evidence="2">
    <location>
        <begin position="39"/>
        <end position="56"/>
    </location>
</feature>